<protein>
    <submittedName>
        <fullName evidence="1">Uncharacterized protein</fullName>
    </submittedName>
</protein>
<sequence>MEGLRIVLSEPEKLDHLVICLRRLEFPTAIVASSPTNIEDVIEMLQILKRRELWSLNEQQPSSSKVRPGSQ</sequence>
<evidence type="ECO:0000313" key="1">
    <source>
        <dbReference type="EMBL" id="KRZ12274.1"/>
    </source>
</evidence>
<name>A0A0V1HQ68_9BILA</name>
<dbReference type="OrthoDB" id="10522550at2759"/>
<comment type="caution">
    <text evidence="1">The sequence shown here is derived from an EMBL/GenBank/DDBJ whole genome shotgun (WGS) entry which is preliminary data.</text>
</comment>
<dbReference type="Proteomes" id="UP000055024">
    <property type="component" value="Unassembled WGS sequence"/>
</dbReference>
<gene>
    <name evidence="1" type="ORF">T11_14948</name>
</gene>
<reference evidence="1 2" key="1">
    <citation type="submission" date="2015-01" db="EMBL/GenBank/DDBJ databases">
        <title>Evolution of Trichinella species and genotypes.</title>
        <authorList>
            <person name="Korhonen P.K."/>
            <person name="Edoardo P."/>
            <person name="Giuseppe L.R."/>
            <person name="Gasser R.B."/>
        </authorList>
    </citation>
    <scope>NUCLEOTIDE SEQUENCE [LARGE SCALE GENOMIC DNA]</scope>
    <source>
        <strain evidence="1">ISS1029</strain>
    </source>
</reference>
<evidence type="ECO:0000313" key="2">
    <source>
        <dbReference type="Proteomes" id="UP000055024"/>
    </source>
</evidence>
<organism evidence="1 2">
    <name type="scientific">Trichinella zimbabwensis</name>
    <dbReference type="NCBI Taxonomy" id="268475"/>
    <lineage>
        <taxon>Eukaryota</taxon>
        <taxon>Metazoa</taxon>
        <taxon>Ecdysozoa</taxon>
        <taxon>Nematoda</taxon>
        <taxon>Enoplea</taxon>
        <taxon>Dorylaimia</taxon>
        <taxon>Trichinellida</taxon>
        <taxon>Trichinellidae</taxon>
        <taxon>Trichinella</taxon>
    </lineage>
</organism>
<dbReference type="EMBL" id="JYDP01000042">
    <property type="protein sequence ID" value="KRZ12274.1"/>
    <property type="molecule type" value="Genomic_DNA"/>
</dbReference>
<accession>A0A0V1HQ68</accession>
<dbReference type="AlphaFoldDB" id="A0A0V1HQ68"/>
<proteinExistence type="predicted"/>
<keyword evidence="2" id="KW-1185">Reference proteome</keyword>